<dbReference type="RefSeq" id="WP_259094421.1">
    <property type="nucleotide sequence ID" value="NZ_BAAAZC010000018.1"/>
</dbReference>
<evidence type="ECO:0000259" key="2">
    <source>
        <dbReference type="Pfam" id="PF13349"/>
    </source>
</evidence>
<reference evidence="4" key="1">
    <citation type="journal article" date="2019" name="Int. J. Syst. Evol. Microbiol.">
        <title>The Global Catalogue of Microorganisms (GCM) 10K type strain sequencing project: providing services to taxonomists for standard genome sequencing and annotation.</title>
        <authorList>
            <consortium name="The Broad Institute Genomics Platform"/>
            <consortium name="The Broad Institute Genome Sequencing Center for Infectious Disease"/>
            <person name="Wu L."/>
            <person name="Ma J."/>
        </authorList>
    </citation>
    <scope>NUCLEOTIDE SEQUENCE [LARGE SCALE GENOMIC DNA]</scope>
    <source>
        <strain evidence="4">JCM 16601</strain>
    </source>
</reference>
<feature type="signal peptide" evidence="1">
    <location>
        <begin position="1"/>
        <end position="19"/>
    </location>
</feature>
<dbReference type="Pfam" id="PF13349">
    <property type="entry name" value="DUF4097"/>
    <property type="match status" value="1"/>
</dbReference>
<proteinExistence type="predicted"/>
<keyword evidence="4" id="KW-1185">Reference proteome</keyword>
<feature type="domain" description="DUF4097" evidence="2">
    <location>
        <begin position="181"/>
        <end position="344"/>
    </location>
</feature>
<evidence type="ECO:0000313" key="3">
    <source>
        <dbReference type="EMBL" id="GAA3973320.1"/>
    </source>
</evidence>
<protein>
    <recommendedName>
        <fullName evidence="2">DUF4097 domain-containing protein</fullName>
    </recommendedName>
</protein>
<keyword evidence="1" id="KW-0732">Signal</keyword>
<gene>
    <name evidence="3" type="ORF">GCM10022210_24440</name>
</gene>
<sequence length="347" mass="36060">MKKYLLLFLLAGQTVAALAQDNDDKTPYLTKSLASDAITSVVVNTSAGGIAVSGQSGQAPRVEVYIRGNNGRELSKEEIQKRLDADYDLSVTVTGHEVRAIAKNKHQNMDWKKSISISFKVFVPSQVTTDLKTSGGGIRLDNLKGNETFTTSGGGLEVDHLYGVIHGNTSGGGIRVSNSGDNIDLQTSGGGIEAKNCTGKIKLETSGGGLRLTDLKGTISAHTSGGGIEGSNIGGELVTSTSGGGIDLKGMDCSLSASTSGGSMRTQMNKVGKYLKLEVSSGNLDLSLPLKQGLDLDISGDRINQHPSTISDFSGNWDKEHIKGSVNGGGIPVTANASSGNVSVKFN</sequence>
<comment type="caution">
    <text evidence="3">The sequence shown here is derived from an EMBL/GenBank/DDBJ whole genome shotgun (WGS) entry which is preliminary data.</text>
</comment>
<feature type="chain" id="PRO_5045471158" description="DUF4097 domain-containing protein" evidence="1">
    <location>
        <begin position="20"/>
        <end position="347"/>
    </location>
</feature>
<evidence type="ECO:0000313" key="4">
    <source>
        <dbReference type="Proteomes" id="UP001500742"/>
    </source>
</evidence>
<dbReference type="EMBL" id="BAAAZC010000018">
    <property type="protein sequence ID" value="GAA3973320.1"/>
    <property type="molecule type" value="Genomic_DNA"/>
</dbReference>
<evidence type="ECO:0000256" key="1">
    <source>
        <dbReference type="SAM" id="SignalP"/>
    </source>
</evidence>
<dbReference type="InterPro" id="IPR025164">
    <property type="entry name" value="Toastrack_DUF4097"/>
</dbReference>
<organism evidence="3 4">
    <name type="scientific">Mucilaginibacter dorajii</name>
    <dbReference type="NCBI Taxonomy" id="692994"/>
    <lineage>
        <taxon>Bacteria</taxon>
        <taxon>Pseudomonadati</taxon>
        <taxon>Bacteroidota</taxon>
        <taxon>Sphingobacteriia</taxon>
        <taxon>Sphingobacteriales</taxon>
        <taxon>Sphingobacteriaceae</taxon>
        <taxon>Mucilaginibacter</taxon>
    </lineage>
</organism>
<name>A0ABP7PYF7_9SPHI</name>
<dbReference type="Proteomes" id="UP001500742">
    <property type="component" value="Unassembled WGS sequence"/>
</dbReference>
<accession>A0ABP7PYF7</accession>